<dbReference type="Proteomes" id="UP000053091">
    <property type="component" value="Unassembled WGS sequence"/>
</dbReference>
<dbReference type="STRING" id="1678841.TBC1_11288"/>
<evidence type="ECO:0000256" key="2">
    <source>
        <dbReference type="ARBA" id="ARBA00022898"/>
    </source>
</evidence>
<dbReference type="RefSeq" id="WP_062037426.1">
    <property type="nucleotide sequence ID" value="NZ_DF968182.1"/>
</dbReference>
<evidence type="ECO:0000313" key="5">
    <source>
        <dbReference type="Proteomes" id="UP000053091"/>
    </source>
</evidence>
<dbReference type="GO" id="GO:0009089">
    <property type="term" value="P:lysine biosynthetic process via diaminopimelate"/>
    <property type="evidence" value="ECO:0007669"/>
    <property type="project" value="TreeGrafter"/>
</dbReference>
<dbReference type="InterPro" id="IPR029066">
    <property type="entry name" value="PLP-binding_barrel"/>
</dbReference>
<comment type="cofactor">
    <cofactor evidence="1">
        <name>pyridoxal 5'-phosphate</name>
        <dbReference type="ChEBI" id="CHEBI:597326"/>
    </cofactor>
</comment>
<feature type="domain" description="Orn/DAP/Arg decarboxylase 2 N-terminal" evidence="3">
    <location>
        <begin position="63"/>
        <end position="310"/>
    </location>
</feature>
<dbReference type="Gene3D" id="2.40.37.10">
    <property type="entry name" value="Lyase, Ornithine Decarboxylase, Chain A, domain 1"/>
    <property type="match status" value="1"/>
</dbReference>
<evidence type="ECO:0000256" key="1">
    <source>
        <dbReference type="ARBA" id="ARBA00001933"/>
    </source>
</evidence>
<evidence type="ECO:0000313" key="4">
    <source>
        <dbReference type="EMBL" id="GAP42159.1"/>
    </source>
</evidence>
<keyword evidence="2" id="KW-0663">Pyridoxal phosphate</keyword>
<dbReference type="PATRIC" id="fig|1678841.3.peg.330"/>
<dbReference type="PANTHER" id="PTHR43727:SF2">
    <property type="entry name" value="GROUP IV DECARBOXYLASE"/>
    <property type="match status" value="1"/>
</dbReference>
<dbReference type="EMBL" id="DF968182">
    <property type="protein sequence ID" value="GAP42159.1"/>
    <property type="molecule type" value="Genomic_DNA"/>
</dbReference>
<dbReference type="OrthoDB" id="9802241at2"/>
<dbReference type="SUPFAM" id="SSF51419">
    <property type="entry name" value="PLP-binding barrel"/>
    <property type="match status" value="1"/>
</dbReference>
<dbReference type="Pfam" id="PF02784">
    <property type="entry name" value="Orn_Arg_deC_N"/>
    <property type="match status" value="1"/>
</dbReference>
<dbReference type="GO" id="GO:0008836">
    <property type="term" value="F:diaminopimelate decarboxylase activity"/>
    <property type="evidence" value="ECO:0007669"/>
    <property type="project" value="TreeGrafter"/>
</dbReference>
<evidence type="ECO:0000259" key="3">
    <source>
        <dbReference type="Pfam" id="PF02784"/>
    </source>
</evidence>
<dbReference type="Gene3D" id="3.20.20.10">
    <property type="entry name" value="Alanine racemase"/>
    <property type="match status" value="1"/>
</dbReference>
<gene>
    <name evidence="4" type="ORF">TBC1_11288</name>
</gene>
<dbReference type="AlphaFoldDB" id="A0A0S7C0K9"/>
<keyword evidence="5" id="KW-1185">Reference proteome</keyword>
<proteinExistence type="predicted"/>
<name>A0A0S7C0K9_9BACT</name>
<dbReference type="SUPFAM" id="SSF50621">
    <property type="entry name" value="Alanine racemase C-terminal domain-like"/>
    <property type="match status" value="1"/>
</dbReference>
<reference evidence="4" key="1">
    <citation type="journal article" date="2015" name="Genome Announc.">
        <title>Draft Genome Sequence of Bacteroidales Strain TBC1, a Novel Isolate from a Methanogenic Wastewater Treatment System.</title>
        <authorList>
            <person name="Tourlousse D.M."/>
            <person name="Matsuura N."/>
            <person name="Sun L."/>
            <person name="Toyonaga M."/>
            <person name="Kuroda K."/>
            <person name="Ohashi A."/>
            <person name="Cruz R."/>
            <person name="Yamaguchi T."/>
            <person name="Sekiguchi Y."/>
        </authorList>
    </citation>
    <scope>NUCLEOTIDE SEQUENCE [LARGE SCALE GENOMIC DNA]</scope>
    <source>
        <strain evidence="4">TBC1</strain>
    </source>
</reference>
<dbReference type="PANTHER" id="PTHR43727">
    <property type="entry name" value="DIAMINOPIMELATE DECARBOXYLASE"/>
    <property type="match status" value="1"/>
</dbReference>
<dbReference type="InterPro" id="IPR009006">
    <property type="entry name" value="Ala_racemase/Decarboxylase_C"/>
</dbReference>
<dbReference type="InterPro" id="IPR022644">
    <property type="entry name" value="De-COase2_N"/>
</dbReference>
<protein>
    <submittedName>
        <fullName evidence="4">Diaminopimelate decarboxylase</fullName>
    </submittedName>
</protein>
<sequence length="451" mass="50365">MEKKHYERPHITKLEAGMPGKSGIRTEQAPTTHIDGMAVKELVANYGSPLFVLSENTIRSTYRKAFRAFSTRYPKVQFAWSYKTNYLAAVCNIFHQEGAWAEVVSGYEYDKAIANGVDPGKIIFNGPGKSREELIMATEKGSLIHIDHLDELYLLIEVAETTSQKPRVAIRVNMDTGIYPMWDRFGFNYENGQAWDALNKIMHSGKLELMGLHTHIGTFIMTANAYAVAATKLADLARSLQQKFNHQLKYIDIGGGFASKNTLKGSYLPGSDTNPSFDEYAEAISSALINSHFSPGELPLLILETGRALVDEAGFIISSVIANKRLSSGRRATIIDAGVNLLFTAFWYQHMVTVAQGVSQHREDTTLYGPLCMNIDCVRESVNLPMLNINDQVVIHHTGAYNVTQWMQFITLRPNVVLIGENGKAHVIREHETMETVTGSEKIPEHLIKLR</sequence>
<accession>A0A0S7C0K9</accession>
<dbReference type="CDD" id="cd06841">
    <property type="entry name" value="PLPDE_III_MccE_like"/>
    <property type="match status" value="1"/>
</dbReference>
<organism evidence="4">
    <name type="scientific">Lentimicrobium saccharophilum</name>
    <dbReference type="NCBI Taxonomy" id="1678841"/>
    <lineage>
        <taxon>Bacteria</taxon>
        <taxon>Pseudomonadati</taxon>
        <taxon>Bacteroidota</taxon>
        <taxon>Bacteroidia</taxon>
        <taxon>Bacteroidales</taxon>
        <taxon>Lentimicrobiaceae</taxon>
        <taxon>Lentimicrobium</taxon>
    </lineage>
</organism>